<dbReference type="GO" id="GO:0010330">
    <property type="term" value="C:cellulose synthase complex"/>
    <property type="evidence" value="ECO:0007669"/>
    <property type="project" value="InterPro"/>
</dbReference>
<reference evidence="2" key="1">
    <citation type="submission" date="2015-12" db="EMBL/GenBank/DDBJ databases">
        <title>Gene expression during late stages of embryo sac development: a critical building block for successful pollen-pistil interactions.</title>
        <authorList>
            <person name="Liu Y."/>
            <person name="Joly V."/>
            <person name="Sabar M."/>
            <person name="Matton D.P."/>
        </authorList>
    </citation>
    <scope>NUCLEOTIDE SEQUENCE</scope>
</reference>
<name>A0A0V0HVF0_SOLCH</name>
<evidence type="ECO:0000313" key="2">
    <source>
        <dbReference type="EMBL" id="JAP24212.1"/>
    </source>
</evidence>
<dbReference type="InterPro" id="IPR044297">
    <property type="entry name" value="CSI1/2/3"/>
</dbReference>
<dbReference type="GO" id="GO:2001006">
    <property type="term" value="P:regulation of cellulose biosynthetic process"/>
    <property type="evidence" value="ECO:0007669"/>
    <property type="project" value="InterPro"/>
</dbReference>
<dbReference type="PANTHER" id="PTHR46369">
    <property type="entry name" value="PROTEIN CELLULOSE SYNTHASE INTERACTIVE 1"/>
    <property type="match status" value="1"/>
</dbReference>
<dbReference type="InterPro" id="IPR016024">
    <property type="entry name" value="ARM-type_fold"/>
</dbReference>
<proteinExistence type="predicted"/>
<organism evidence="2">
    <name type="scientific">Solanum chacoense</name>
    <name type="common">Chaco potato</name>
    <dbReference type="NCBI Taxonomy" id="4108"/>
    <lineage>
        <taxon>Eukaryota</taxon>
        <taxon>Viridiplantae</taxon>
        <taxon>Streptophyta</taxon>
        <taxon>Embryophyta</taxon>
        <taxon>Tracheophyta</taxon>
        <taxon>Spermatophyta</taxon>
        <taxon>Magnoliopsida</taxon>
        <taxon>eudicotyledons</taxon>
        <taxon>Gunneridae</taxon>
        <taxon>Pentapetalae</taxon>
        <taxon>asterids</taxon>
        <taxon>lamiids</taxon>
        <taxon>Solanales</taxon>
        <taxon>Solanaceae</taxon>
        <taxon>Solanoideae</taxon>
        <taxon>Solaneae</taxon>
        <taxon>Solanum</taxon>
    </lineage>
</organism>
<protein>
    <submittedName>
        <fullName evidence="2">Putative ovule protein</fullName>
    </submittedName>
</protein>
<dbReference type="SUPFAM" id="SSF48371">
    <property type="entry name" value="ARM repeat"/>
    <property type="match status" value="1"/>
</dbReference>
<feature type="region of interest" description="Disordered" evidence="1">
    <location>
        <begin position="1"/>
        <end position="36"/>
    </location>
</feature>
<evidence type="ECO:0000256" key="1">
    <source>
        <dbReference type="SAM" id="MobiDB-lite"/>
    </source>
</evidence>
<dbReference type="AlphaFoldDB" id="A0A0V0HVF0"/>
<dbReference type="EMBL" id="GEDG01014635">
    <property type="protein sequence ID" value="JAP24212.1"/>
    <property type="molecule type" value="Transcribed_RNA"/>
</dbReference>
<dbReference type="PANTHER" id="PTHR46369:SF5">
    <property type="entry name" value="C2 DOMAIN-CONTAINING PROTEIN"/>
    <property type="match status" value="1"/>
</dbReference>
<sequence>MTDVSSLELGDKDVSSSSSQKSRESNEAAEMDDSEKTLPRLAQLIDQLHLNQSSAHEKELTTARLLGIAKARKEARRLIGSHGQAMPLFISILRNATLFAKVNVASTLTVLCRDEDMRLKVLLGGCIPPLLSLLKSDSADARRAAAEAIFAVSSSGVSNDPIGMKIFITEGVVPTLWEELNSKRSQTKQWKDLLLGL</sequence>
<dbReference type="GO" id="GO:0008017">
    <property type="term" value="F:microtubule binding"/>
    <property type="evidence" value="ECO:0007669"/>
    <property type="project" value="InterPro"/>
</dbReference>
<dbReference type="GO" id="GO:0051211">
    <property type="term" value="P:anisotropic cell growth"/>
    <property type="evidence" value="ECO:0007669"/>
    <property type="project" value="InterPro"/>
</dbReference>
<accession>A0A0V0HVF0</accession>
<dbReference type="InterPro" id="IPR011989">
    <property type="entry name" value="ARM-like"/>
</dbReference>
<dbReference type="Gene3D" id="1.25.10.10">
    <property type="entry name" value="Leucine-rich Repeat Variant"/>
    <property type="match status" value="1"/>
</dbReference>